<feature type="signal peptide" evidence="13">
    <location>
        <begin position="1"/>
        <end position="22"/>
    </location>
</feature>
<evidence type="ECO:0000313" key="15">
    <source>
        <dbReference type="Proteomes" id="UP001310248"/>
    </source>
</evidence>
<evidence type="ECO:0000256" key="8">
    <source>
        <dbReference type="ARBA" id="ARBA00023326"/>
    </source>
</evidence>
<evidence type="ECO:0000256" key="10">
    <source>
        <dbReference type="ARBA" id="ARBA00042373"/>
    </source>
</evidence>
<dbReference type="Gene3D" id="3.20.20.80">
    <property type="entry name" value="Glycosidases"/>
    <property type="match status" value="1"/>
</dbReference>
<keyword evidence="6" id="KW-0119">Carbohydrate metabolism</keyword>
<proteinExistence type="predicted"/>
<dbReference type="Gene3D" id="2.60.120.430">
    <property type="entry name" value="Galactose-binding lectin"/>
    <property type="match status" value="1"/>
</dbReference>
<keyword evidence="7" id="KW-0961">Cell wall biogenesis/degradation</keyword>
<evidence type="ECO:0000256" key="3">
    <source>
        <dbReference type="ARBA" id="ARBA00022801"/>
    </source>
</evidence>
<dbReference type="EMBL" id="JAYDYW010000005">
    <property type="protein sequence ID" value="MEE1673539.1"/>
    <property type="molecule type" value="Genomic_DNA"/>
</dbReference>
<comment type="subcellular location">
    <subcellularLocation>
        <location evidence="1">Cell membrane</location>
    </subcellularLocation>
</comment>
<dbReference type="SUPFAM" id="SSF49785">
    <property type="entry name" value="Galactose-binding domain-like"/>
    <property type="match status" value="1"/>
</dbReference>
<evidence type="ECO:0000256" key="9">
    <source>
        <dbReference type="ARBA" id="ARBA00037649"/>
    </source>
</evidence>
<evidence type="ECO:0000256" key="2">
    <source>
        <dbReference type="ARBA" id="ARBA00022475"/>
    </source>
</evidence>
<gene>
    <name evidence="14" type="ORF">SNR37_002963</name>
</gene>
<dbReference type="PANTHER" id="PTHR16631">
    <property type="entry name" value="GLUCAN 1,3-BETA-GLUCOSIDASE"/>
    <property type="match status" value="1"/>
</dbReference>
<dbReference type="SUPFAM" id="SSF51445">
    <property type="entry name" value="(Trans)glycosidases"/>
    <property type="match status" value="1"/>
</dbReference>
<evidence type="ECO:0000313" key="14">
    <source>
        <dbReference type="EMBL" id="MEE1673539.1"/>
    </source>
</evidence>
<keyword evidence="3" id="KW-0378">Hydrolase</keyword>
<feature type="chain" id="PRO_5045726638" description="Endo-1,3-beta-glucanase btgC" evidence="13">
    <location>
        <begin position="23"/>
        <end position="630"/>
    </location>
</feature>
<accession>A0ABU7G301</accession>
<evidence type="ECO:0000256" key="11">
    <source>
        <dbReference type="ARBA" id="ARBA00043078"/>
    </source>
</evidence>
<keyword evidence="4" id="KW-0472">Membrane</keyword>
<evidence type="ECO:0000256" key="7">
    <source>
        <dbReference type="ARBA" id="ARBA00023316"/>
    </source>
</evidence>
<sequence length="630" mass="68102">MKICSLKSILLAAMSVLMVACADEPMGESGDPGSGPGTGTELAPQPSPGDSYPSAQNGDLILGNPDYLAISYGAWRSTVRESGINVPTVDMHKEDMQILSAMGIKMLRTYNTQGFIGLDGKSNTENLLQAIAELMAEDETFEMYVQLGVWIDALNSWTDQQVIHDQENPENALEMAKAKELALAYPEIIKVIAVGNEAMVNWAEYHVVPGIILGHVNDLQQWKSENPSVANIWITSSDNHAVWAGIDDSANIGAQADLIALIEAVDYVSLHTYAHHDTLYDPTFSADWKVPASEQELTVQEQVDSAMDKAYLHTVSQIKVAQDFINTIDSSKQIHIGETGWSTVSNENFGAGGTQAADEYKQKAFYDAMRTFSNDFGASLFFFQAFDEPWKGDESNPSHSEKHFGLIDIDGNVKYLAWDKVDALNSAGLTRGDVSSFTASFGGDFDTLMATILPPPYAPVVTPPEEGEFVVLNTALYEGAVAYGWDSPATAWAGVDDTTGVLTIASDPATAKDWGWGAGVGIPGQTSNLSSSTQITFEIKGDAAYGFYLGFQTTASGGTNHWVRFNEGQGYTLTDQWVEHTISLSSFSNFAAADLSVVNSPFTIADLYAESGGSAPTLSNIEIRNISWLE</sequence>
<dbReference type="Proteomes" id="UP001310248">
    <property type="component" value="Unassembled WGS sequence"/>
</dbReference>
<comment type="caution">
    <text evidence="14">The sequence shown here is derived from an EMBL/GenBank/DDBJ whole genome shotgun (WGS) entry which is preliminary data.</text>
</comment>
<name>A0ABU7G301_9ALTE</name>
<evidence type="ECO:0000256" key="5">
    <source>
        <dbReference type="ARBA" id="ARBA00023180"/>
    </source>
</evidence>
<organism evidence="14 15">
    <name type="scientific">Agarivorans aestuarii</name>
    <dbReference type="NCBI Taxonomy" id="1563703"/>
    <lineage>
        <taxon>Bacteria</taxon>
        <taxon>Pseudomonadati</taxon>
        <taxon>Pseudomonadota</taxon>
        <taxon>Gammaproteobacteria</taxon>
        <taxon>Alteromonadales</taxon>
        <taxon>Alteromonadaceae</taxon>
        <taxon>Agarivorans</taxon>
    </lineage>
</organism>
<comment type="function">
    <text evidence="9">Glucanases play a role in cell expansion during growth, in cell-cell fusion during mating, and in spore release during sporulation. This enzyme may be involved in beta-glucan degradation. Active on laminarin and lichenan.</text>
</comment>
<dbReference type="InterPro" id="IPR050732">
    <property type="entry name" value="Beta-glucan_modifiers"/>
</dbReference>
<evidence type="ECO:0000256" key="13">
    <source>
        <dbReference type="SAM" id="SignalP"/>
    </source>
</evidence>
<dbReference type="InterPro" id="IPR017853">
    <property type="entry name" value="GH"/>
</dbReference>
<keyword evidence="13" id="KW-0732">Signal</keyword>
<keyword evidence="2" id="KW-1003">Cell membrane</keyword>
<dbReference type="PANTHER" id="PTHR16631:SF17">
    <property type="entry name" value="GLUCAN ENDO-1,3-BETA-GLUCOSIDASE BTGC"/>
    <property type="match status" value="1"/>
</dbReference>
<keyword evidence="8" id="KW-0624">Polysaccharide degradation</keyword>
<evidence type="ECO:0000256" key="6">
    <source>
        <dbReference type="ARBA" id="ARBA00023277"/>
    </source>
</evidence>
<dbReference type="PROSITE" id="PS51257">
    <property type="entry name" value="PROKAR_LIPOPROTEIN"/>
    <property type="match status" value="1"/>
</dbReference>
<dbReference type="InterPro" id="IPR008979">
    <property type="entry name" value="Galactose-bd-like_sf"/>
</dbReference>
<evidence type="ECO:0000256" key="4">
    <source>
        <dbReference type="ARBA" id="ARBA00023136"/>
    </source>
</evidence>
<evidence type="ECO:0000256" key="12">
    <source>
        <dbReference type="SAM" id="MobiDB-lite"/>
    </source>
</evidence>
<reference evidence="15" key="1">
    <citation type="submission" date="2023-07" db="EMBL/GenBank/DDBJ databases">
        <title>Draft genome sequence of Agarivorans aestuarii strain ZMCS4, a CAZymes producing bacteria isolated from the marine brown algae Clodostephus spongiosus.</title>
        <authorList>
            <person name="Lorente B."/>
            <person name="Cabral C."/>
            <person name="Frias J."/>
            <person name="Faria J."/>
            <person name="Toubarro D."/>
        </authorList>
    </citation>
    <scope>NUCLEOTIDE SEQUENCE [LARGE SCALE GENOMIC DNA]</scope>
    <source>
        <strain evidence="15">ZMCS4</strain>
    </source>
</reference>
<keyword evidence="15" id="KW-1185">Reference proteome</keyword>
<keyword evidence="5" id="KW-0325">Glycoprotein</keyword>
<protein>
    <recommendedName>
        <fullName evidence="11">Endo-1,3-beta-glucanase btgC</fullName>
    </recommendedName>
    <alternativeName>
        <fullName evidence="10">Laminarinase btgC</fullName>
    </alternativeName>
</protein>
<reference evidence="14 15" key="2">
    <citation type="submission" date="2023-12" db="EMBL/GenBank/DDBJ databases">
        <authorList>
            <consortium name="Cladostephus spongiosus"/>
            <person name="Lorente B."/>
            <person name="Cabral C."/>
            <person name="Frias J."/>
            <person name="Faria J."/>
            <person name="Toubarro D."/>
        </authorList>
    </citation>
    <scope>NUCLEOTIDE SEQUENCE [LARGE SCALE GENOMIC DNA]</scope>
    <source>
        <strain evidence="14 15">ZMCS4</strain>
    </source>
</reference>
<feature type="region of interest" description="Disordered" evidence="12">
    <location>
        <begin position="26"/>
        <end position="56"/>
    </location>
</feature>
<dbReference type="RefSeq" id="WP_329774823.1">
    <property type="nucleotide sequence ID" value="NZ_JAYDYW010000005.1"/>
</dbReference>
<evidence type="ECO:0000256" key="1">
    <source>
        <dbReference type="ARBA" id="ARBA00004236"/>
    </source>
</evidence>